<feature type="compositionally biased region" description="Basic and acidic residues" evidence="1">
    <location>
        <begin position="84"/>
        <end position="118"/>
    </location>
</feature>
<name>A0A254N881_9BURK</name>
<dbReference type="Proteomes" id="UP000197446">
    <property type="component" value="Unassembled WGS sequence"/>
</dbReference>
<comment type="caution">
    <text evidence="4">The sequence shown here is derived from an EMBL/GenBank/DDBJ whole genome shotgun (WGS) entry which is preliminary data.</text>
</comment>
<reference evidence="4 5" key="1">
    <citation type="journal article" date="2007" name="Int. J. Syst. Evol. Microbiol.">
        <title>Description of Pelomonas aquatica sp. nov. and Pelomonas puraquae sp. nov., isolated from industrial and haemodialysis water.</title>
        <authorList>
            <person name="Gomila M."/>
            <person name="Bowien B."/>
            <person name="Falsen E."/>
            <person name="Moore E.R."/>
            <person name="Lalucat J."/>
        </authorList>
    </citation>
    <scope>NUCLEOTIDE SEQUENCE [LARGE SCALE GENOMIC DNA]</scope>
    <source>
        <strain evidence="4 5">CCUG 52769</strain>
    </source>
</reference>
<dbReference type="InterPro" id="IPR025392">
    <property type="entry name" value="DUF4124"/>
</dbReference>
<evidence type="ECO:0000313" key="5">
    <source>
        <dbReference type="Proteomes" id="UP000197446"/>
    </source>
</evidence>
<evidence type="ECO:0000256" key="2">
    <source>
        <dbReference type="SAM" id="SignalP"/>
    </source>
</evidence>
<dbReference type="OrthoDB" id="9181422at2"/>
<organism evidence="4 5">
    <name type="scientific">Roseateles puraquae</name>
    <dbReference type="NCBI Taxonomy" id="431059"/>
    <lineage>
        <taxon>Bacteria</taxon>
        <taxon>Pseudomonadati</taxon>
        <taxon>Pseudomonadota</taxon>
        <taxon>Betaproteobacteria</taxon>
        <taxon>Burkholderiales</taxon>
        <taxon>Sphaerotilaceae</taxon>
        <taxon>Roseateles</taxon>
    </lineage>
</organism>
<keyword evidence="5" id="KW-1185">Reference proteome</keyword>
<sequence length="167" mass="18045">MRHKPLLIALVGLVLAASAHAQWKWRDAKGNVQYSDMPPPAGTPEKDILQRPPGARPTIVVSPPPGPASAAPAPAKAASAPSKAEQEAAARQKREQDGAAAKQKEEEQRIAAIRRDNCARAQSNMRELQSGARLTRTNEKGERVFLDEAQIAAEVARTRDTITSECR</sequence>
<dbReference type="AlphaFoldDB" id="A0A254N881"/>
<feature type="signal peptide" evidence="2">
    <location>
        <begin position="1"/>
        <end position="21"/>
    </location>
</feature>
<feature type="compositionally biased region" description="Low complexity" evidence="1">
    <location>
        <begin position="68"/>
        <end position="83"/>
    </location>
</feature>
<gene>
    <name evidence="4" type="ORF">CDO81_10950</name>
</gene>
<dbReference type="RefSeq" id="WP_088483239.1">
    <property type="nucleotide sequence ID" value="NZ_JBCNLH010000001.1"/>
</dbReference>
<feature type="region of interest" description="Disordered" evidence="1">
    <location>
        <begin position="34"/>
        <end position="141"/>
    </location>
</feature>
<keyword evidence="2" id="KW-0732">Signal</keyword>
<evidence type="ECO:0000259" key="3">
    <source>
        <dbReference type="Pfam" id="PF13511"/>
    </source>
</evidence>
<accession>A0A254N881</accession>
<proteinExistence type="predicted"/>
<protein>
    <submittedName>
        <fullName evidence="4">DUF4124 domain-containing protein</fullName>
    </submittedName>
</protein>
<dbReference type="Pfam" id="PF13511">
    <property type="entry name" value="DUF4124"/>
    <property type="match status" value="1"/>
</dbReference>
<evidence type="ECO:0000313" key="4">
    <source>
        <dbReference type="EMBL" id="OWR04219.1"/>
    </source>
</evidence>
<feature type="chain" id="PRO_5012829498" evidence="2">
    <location>
        <begin position="22"/>
        <end position="167"/>
    </location>
</feature>
<evidence type="ECO:0000256" key="1">
    <source>
        <dbReference type="SAM" id="MobiDB-lite"/>
    </source>
</evidence>
<dbReference type="EMBL" id="NISI01000003">
    <property type="protein sequence ID" value="OWR04219.1"/>
    <property type="molecule type" value="Genomic_DNA"/>
</dbReference>
<feature type="domain" description="DUF4124" evidence="3">
    <location>
        <begin position="13"/>
        <end position="77"/>
    </location>
</feature>